<comment type="caution">
    <text evidence="5">The sequence shown here is derived from an EMBL/GenBank/DDBJ whole genome shotgun (WGS) entry which is preliminary data.</text>
</comment>
<evidence type="ECO:0000256" key="3">
    <source>
        <dbReference type="ARBA" id="ARBA00023002"/>
    </source>
</evidence>
<dbReference type="SUPFAM" id="SSF51735">
    <property type="entry name" value="NAD(P)-binding Rossmann-fold domains"/>
    <property type="match status" value="1"/>
</dbReference>
<dbReference type="EMBL" id="JAQQWM010000003">
    <property type="protein sequence ID" value="KAK8072912.1"/>
    <property type="molecule type" value="Genomic_DNA"/>
</dbReference>
<evidence type="ECO:0000256" key="2">
    <source>
        <dbReference type="ARBA" id="ARBA00022857"/>
    </source>
</evidence>
<comment type="similarity">
    <text evidence="1">Belongs to the short-chain dehydrogenases/reductases (SDR) family.</text>
</comment>
<protein>
    <recommendedName>
        <fullName evidence="4">Ketoreductase domain-containing protein</fullName>
    </recommendedName>
</protein>
<dbReference type="InterPro" id="IPR002347">
    <property type="entry name" value="SDR_fam"/>
</dbReference>
<dbReference type="InterPro" id="IPR051911">
    <property type="entry name" value="SDR_oxidoreductase"/>
</dbReference>
<dbReference type="InterPro" id="IPR036291">
    <property type="entry name" value="NAD(P)-bd_dom_sf"/>
</dbReference>
<dbReference type="SMART" id="SM00822">
    <property type="entry name" value="PKS_KR"/>
    <property type="match status" value="1"/>
</dbReference>
<keyword evidence="6" id="KW-1185">Reference proteome</keyword>
<dbReference type="PRINTS" id="PR00081">
    <property type="entry name" value="GDHRDH"/>
</dbReference>
<keyword evidence="2" id="KW-0521">NADP</keyword>
<dbReference type="InterPro" id="IPR020904">
    <property type="entry name" value="Sc_DH/Rdtase_CS"/>
</dbReference>
<evidence type="ECO:0000313" key="5">
    <source>
        <dbReference type="EMBL" id="KAK8072912.1"/>
    </source>
</evidence>
<dbReference type="Gene3D" id="3.40.50.720">
    <property type="entry name" value="NAD(P)-binding Rossmann-like Domain"/>
    <property type="match status" value="1"/>
</dbReference>
<dbReference type="PROSITE" id="PS00061">
    <property type="entry name" value="ADH_SHORT"/>
    <property type="match status" value="1"/>
</dbReference>
<organism evidence="5 6">
    <name type="scientific">Apiospora saccharicola</name>
    <dbReference type="NCBI Taxonomy" id="335842"/>
    <lineage>
        <taxon>Eukaryota</taxon>
        <taxon>Fungi</taxon>
        <taxon>Dikarya</taxon>
        <taxon>Ascomycota</taxon>
        <taxon>Pezizomycotina</taxon>
        <taxon>Sordariomycetes</taxon>
        <taxon>Xylariomycetidae</taxon>
        <taxon>Amphisphaeriales</taxon>
        <taxon>Apiosporaceae</taxon>
        <taxon>Apiospora</taxon>
    </lineage>
</organism>
<evidence type="ECO:0000313" key="6">
    <source>
        <dbReference type="Proteomes" id="UP001446871"/>
    </source>
</evidence>
<reference evidence="5 6" key="1">
    <citation type="submission" date="2023-01" db="EMBL/GenBank/DDBJ databases">
        <title>Analysis of 21 Apiospora genomes using comparative genomics revels a genus with tremendous synthesis potential of carbohydrate active enzymes and secondary metabolites.</title>
        <authorList>
            <person name="Sorensen T."/>
        </authorList>
    </citation>
    <scope>NUCLEOTIDE SEQUENCE [LARGE SCALE GENOMIC DNA]</scope>
    <source>
        <strain evidence="5 6">CBS 83171</strain>
    </source>
</reference>
<dbReference type="PANTHER" id="PTHR43976">
    <property type="entry name" value="SHORT CHAIN DEHYDROGENASE"/>
    <property type="match status" value="1"/>
</dbReference>
<gene>
    <name evidence="5" type="ORF">PG996_006260</name>
</gene>
<proteinExistence type="inferred from homology"/>
<dbReference type="CDD" id="cd05374">
    <property type="entry name" value="17beta-HSD-like_SDR_c"/>
    <property type="match status" value="1"/>
</dbReference>
<feature type="domain" description="Ketoreductase" evidence="4">
    <location>
        <begin position="32"/>
        <end position="218"/>
    </location>
</feature>
<dbReference type="Pfam" id="PF00106">
    <property type="entry name" value="adh_short"/>
    <property type="match status" value="1"/>
</dbReference>
<evidence type="ECO:0000259" key="4">
    <source>
        <dbReference type="SMART" id="SM00822"/>
    </source>
</evidence>
<accession>A0ABR1VP12</accession>
<dbReference type="InterPro" id="IPR057326">
    <property type="entry name" value="KR_dom"/>
</dbReference>
<evidence type="ECO:0000256" key="1">
    <source>
        <dbReference type="ARBA" id="ARBA00006484"/>
    </source>
</evidence>
<sequence length="318" mass="34234">MPFSLAPFPNPQHFTLIIPIIHRNSNSSHRPLVWLITGCTSGLGERLALHLLRERGDHVVATARGSDFAAKLQTLSDAGASVLELDVTDDQAAIQNAADAADAAIAVHGRVDVLVNNAAFLVMGMVEDLEHKDYLAQFETNVFGAIKVTKALLPHMRERRSGTMVFIGSRSGWIGDGGVSAYCGSKFALAGIAEALHNETQHLGLQTLLVEPGRFRTKLLSAGNMQAATSQFPEYAQLSQGLLSHLAEEDQAQQGDPDKLVCILADMVRREGCAAGKEVPFRLPIGSDMVAGVRGKCEDTLALPREWEPVLASTDFDS</sequence>
<dbReference type="Proteomes" id="UP001446871">
    <property type="component" value="Unassembled WGS sequence"/>
</dbReference>
<name>A0ABR1VP12_9PEZI</name>
<dbReference type="PANTHER" id="PTHR43976:SF16">
    <property type="entry name" value="SHORT-CHAIN DEHYDROGENASE_REDUCTASE FAMILY PROTEIN"/>
    <property type="match status" value="1"/>
</dbReference>
<keyword evidence="3" id="KW-0560">Oxidoreductase</keyword>